<dbReference type="PANTHER" id="PTHR12484">
    <property type="entry name" value="B-LYMPHOCYTE ANTIGEN-RELATED"/>
    <property type="match status" value="1"/>
</dbReference>
<dbReference type="CDD" id="cd12264">
    <property type="entry name" value="RRM_AKAP17A"/>
    <property type="match status" value="1"/>
</dbReference>
<reference evidence="2" key="3">
    <citation type="submission" date="2023-05" db="EMBL/GenBank/DDBJ databases">
        <authorList>
            <person name="Smith C.H."/>
        </authorList>
    </citation>
    <scope>NUCLEOTIDE SEQUENCE</scope>
    <source>
        <strain evidence="2">CHS0354</strain>
        <tissue evidence="2">Mantle</tissue>
    </source>
</reference>
<accession>A0AAE0WAM0</accession>
<proteinExistence type="predicted"/>
<evidence type="ECO:0000256" key="1">
    <source>
        <dbReference type="SAM" id="MobiDB-lite"/>
    </source>
</evidence>
<dbReference type="EMBL" id="JAEAOA010002352">
    <property type="protein sequence ID" value="KAK3606390.1"/>
    <property type="molecule type" value="Genomic_DNA"/>
</dbReference>
<comment type="caution">
    <text evidence="2">The sequence shown here is derived from an EMBL/GenBank/DDBJ whole genome shotgun (WGS) entry which is preliminary data.</text>
</comment>
<reference evidence="2" key="2">
    <citation type="journal article" date="2021" name="Genome Biol. Evol.">
        <title>Developing a high-quality reference genome for a parasitic bivalve with doubly uniparental inheritance (Bivalvia: Unionida).</title>
        <authorList>
            <person name="Smith C.H."/>
        </authorList>
    </citation>
    <scope>NUCLEOTIDE SEQUENCE</scope>
    <source>
        <strain evidence="2">CHS0354</strain>
        <tissue evidence="2">Mantle</tissue>
    </source>
</reference>
<dbReference type="Proteomes" id="UP001195483">
    <property type="component" value="Unassembled WGS sequence"/>
</dbReference>
<evidence type="ECO:0000313" key="2">
    <source>
        <dbReference type="EMBL" id="KAK3606390.1"/>
    </source>
</evidence>
<name>A0AAE0WAM0_9BIVA</name>
<sequence length="487" mass="58796">MAACSNTHVCEDTSDAIELYRSQELYLKPIAKLNICAQLPILKEPGKSISNWEVMEKVKGMIKPYSFISLKIVKSSLEFIRLEGETENKAIMKTLIQRLEGKTIKLHGFPDQLKVKAAEAKTVFPSRHDWDSYFRDAKNMNEMKPGERPDTIHFRDLPTRWFAPRHSKNRDKPCEQVLKKVFEVFGEIRCVDIPMLDPYRKEMATAKPGAIQTFTFGQDLTFEAFVQFKEYIGFVKAMDALRGMKLLYKEDEDKALCANIKVDFDRTKHLSDKAIRKRRSEREKLEQLEQERAEKVRKEREEEEKRKEEERFKKEEDERERERKRQEKLDRRFERQREREEKRRQIRLEKKRQEEERKMQLKIALEERKFLLAQRKLESLRLLTVLFDKVKTIKLTEDLEKQEQLLEEERKRQVEEERQRKEEEIRKRKEAHRKKKEQLLRQEKELREKILKNYQLMEEKKQEQLREALRKRLAGKNKLKSAVVMKR</sequence>
<feature type="region of interest" description="Disordered" evidence="1">
    <location>
        <begin position="409"/>
        <end position="437"/>
    </location>
</feature>
<protein>
    <recommendedName>
        <fullName evidence="4">A-kinase anchor protein 17A</fullName>
    </recommendedName>
</protein>
<feature type="compositionally biased region" description="Basic and acidic residues" evidence="1">
    <location>
        <begin position="409"/>
        <end position="427"/>
    </location>
</feature>
<dbReference type="InterPro" id="IPR056852">
    <property type="entry name" value="AK17A/B"/>
</dbReference>
<dbReference type="AlphaFoldDB" id="A0AAE0WAM0"/>
<evidence type="ECO:0008006" key="4">
    <source>
        <dbReference type="Google" id="ProtNLM"/>
    </source>
</evidence>
<reference evidence="2" key="1">
    <citation type="journal article" date="2021" name="Genome Biol. Evol.">
        <title>A High-Quality Reference Genome for a Parasitic Bivalve with Doubly Uniparental Inheritance (Bivalvia: Unionida).</title>
        <authorList>
            <person name="Smith C.H."/>
        </authorList>
    </citation>
    <scope>NUCLEOTIDE SEQUENCE</scope>
    <source>
        <strain evidence="2">CHS0354</strain>
    </source>
</reference>
<feature type="region of interest" description="Disordered" evidence="1">
    <location>
        <begin position="287"/>
        <end position="317"/>
    </location>
</feature>
<dbReference type="Pfam" id="PF25015">
    <property type="entry name" value="RBD_AKAP-17A"/>
    <property type="match status" value="1"/>
</dbReference>
<keyword evidence="3" id="KW-1185">Reference proteome</keyword>
<evidence type="ECO:0000313" key="3">
    <source>
        <dbReference type="Proteomes" id="UP001195483"/>
    </source>
</evidence>
<organism evidence="2 3">
    <name type="scientific">Potamilus streckersoni</name>
    <dbReference type="NCBI Taxonomy" id="2493646"/>
    <lineage>
        <taxon>Eukaryota</taxon>
        <taxon>Metazoa</taxon>
        <taxon>Spiralia</taxon>
        <taxon>Lophotrochozoa</taxon>
        <taxon>Mollusca</taxon>
        <taxon>Bivalvia</taxon>
        <taxon>Autobranchia</taxon>
        <taxon>Heteroconchia</taxon>
        <taxon>Palaeoheterodonta</taxon>
        <taxon>Unionida</taxon>
        <taxon>Unionoidea</taxon>
        <taxon>Unionidae</taxon>
        <taxon>Ambleminae</taxon>
        <taxon>Lampsilini</taxon>
        <taxon>Potamilus</taxon>
    </lineage>
</organism>
<gene>
    <name evidence="2" type="ORF">CHS0354_042029</name>
</gene>
<dbReference type="PANTHER" id="PTHR12484:SF4">
    <property type="entry name" value="A-KINASE ANCHOR PROTEIN 17A"/>
    <property type="match status" value="1"/>
</dbReference>